<evidence type="ECO:0008006" key="3">
    <source>
        <dbReference type="Google" id="ProtNLM"/>
    </source>
</evidence>
<sequence>MKKIVLLVTIIIMLLSSVVPSFALSPLGYDDRIKNLVVLEYIPSTYVDEAEKPLTRVDYAFLISGFHQPHYYTKGMYMSGQTYKDVPTWANPYVDFCIKNDLIQDIDKNNFGAANHISKELFLEFLIKELGHDTNGKDIYTLAQDIYLLDFEEVENLKELKEFRIKDALYLIYNAFLLVPKGEQNIILAEQLAEKDLLNSYYLKERGLRYEIVSEREYYKYNKDKINMNPEIKSYEEGNTAEYGIDNSIPQMIIEGDYIYYVTADYNIDYLRIKERNTKTGKTRILVDKKGVYNILGKRKDYIYYVQSSDEIYNSGIYTGVHKLELRSVNVKTMEDRSVDSKETVNDYRGGIVYYLGKNYIYKLKEFRTLYSIPIEKLGSSKWESVYYNKDGINVITVGNDDSVYGNYLINDTSNPVTLIGIKPNGKLMEYGKYDYIANLIQLDEWLYISCKDLIKINKNTKEVQLVIKNSGIVNIQYPWLYYANDGYYRMKLDSETPLIQQVHYSYSDVYGTYGKLILYKDKAYTMKRYTDEVFKIFTIDMNTWKKKEILDNRK</sequence>
<dbReference type="Proteomes" id="UP000469523">
    <property type="component" value="Unassembled WGS sequence"/>
</dbReference>
<comment type="caution">
    <text evidence="1">The sequence shown here is derived from an EMBL/GenBank/DDBJ whole genome shotgun (WGS) entry which is preliminary data.</text>
</comment>
<keyword evidence="2" id="KW-1185">Reference proteome</keyword>
<reference evidence="1 2" key="1">
    <citation type="submission" date="2019-09" db="EMBL/GenBank/DDBJ databases">
        <title>In-depth cultivation of the pig gut microbiome towards novel bacterial diversity and tailored functional studies.</title>
        <authorList>
            <person name="Wylensek D."/>
            <person name="Hitch T.C.A."/>
            <person name="Clavel T."/>
        </authorList>
    </citation>
    <scope>NUCLEOTIDE SEQUENCE [LARGE SCALE GENOMIC DNA]</scope>
    <source>
        <strain evidence="1 2">WCA3-693-APC-4?</strain>
    </source>
</reference>
<gene>
    <name evidence="1" type="ORF">FYJ83_09805</name>
</gene>
<accession>A0A6N7XIA4</accession>
<dbReference type="RefSeq" id="WP_154440166.1">
    <property type="nucleotide sequence ID" value="NZ_JAHLPJ010000001.1"/>
</dbReference>
<evidence type="ECO:0000313" key="1">
    <source>
        <dbReference type="EMBL" id="MSU01759.1"/>
    </source>
</evidence>
<proteinExistence type="predicted"/>
<organism evidence="1 2">
    <name type="scientific">Tissierella pigra</name>
    <dbReference type="NCBI Taxonomy" id="2607614"/>
    <lineage>
        <taxon>Bacteria</taxon>
        <taxon>Bacillati</taxon>
        <taxon>Bacillota</taxon>
        <taxon>Tissierellia</taxon>
        <taxon>Tissierellales</taxon>
        <taxon>Tissierellaceae</taxon>
        <taxon>Tissierella</taxon>
    </lineage>
</organism>
<protein>
    <recommendedName>
        <fullName evidence="3">DUF5050 domain-containing protein</fullName>
    </recommendedName>
</protein>
<dbReference type="EMBL" id="VUNQ01000019">
    <property type="protein sequence ID" value="MSU01759.1"/>
    <property type="molecule type" value="Genomic_DNA"/>
</dbReference>
<dbReference type="AlphaFoldDB" id="A0A6N7XIA4"/>
<evidence type="ECO:0000313" key="2">
    <source>
        <dbReference type="Proteomes" id="UP000469523"/>
    </source>
</evidence>
<name>A0A6N7XIA4_9FIRM</name>